<proteinExistence type="predicted"/>
<dbReference type="Proteomes" id="UP000887565">
    <property type="component" value="Unplaced"/>
</dbReference>
<reference evidence="2" key="1">
    <citation type="submission" date="2022-11" db="UniProtKB">
        <authorList>
            <consortium name="WormBaseParasite"/>
        </authorList>
    </citation>
    <scope>IDENTIFICATION</scope>
</reference>
<organism evidence="1 2">
    <name type="scientific">Romanomermis culicivorax</name>
    <name type="common">Nematode worm</name>
    <dbReference type="NCBI Taxonomy" id="13658"/>
    <lineage>
        <taxon>Eukaryota</taxon>
        <taxon>Metazoa</taxon>
        <taxon>Ecdysozoa</taxon>
        <taxon>Nematoda</taxon>
        <taxon>Enoplea</taxon>
        <taxon>Dorylaimia</taxon>
        <taxon>Mermithida</taxon>
        <taxon>Mermithoidea</taxon>
        <taxon>Mermithidae</taxon>
        <taxon>Romanomermis</taxon>
    </lineage>
</organism>
<evidence type="ECO:0000313" key="2">
    <source>
        <dbReference type="WBParaSite" id="nRc.2.0.1.t42220-RA"/>
    </source>
</evidence>
<keyword evidence="1" id="KW-1185">Reference proteome</keyword>
<evidence type="ECO:0000313" key="1">
    <source>
        <dbReference type="Proteomes" id="UP000887565"/>
    </source>
</evidence>
<name>A0A915KXI5_ROMCU</name>
<accession>A0A915KXI5</accession>
<sequence>MVNFRSKDPTIRVDILNVVYANFPIGRTAAGEKLTLTIDVQAKYWTRVASILKMFLINEAPICNGARRYVVEDKNPSSPPKAINLRSRDIAAVEKLAADQLDIDAQRLIVKFSVHDRIAFRRRGTGEWTTARLFYARND</sequence>
<protein>
    <submittedName>
        <fullName evidence="2">Uncharacterized protein</fullName>
    </submittedName>
</protein>
<dbReference type="WBParaSite" id="nRc.2.0.1.t42220-RA">
    <property type="protein sequence ID" value="nRc.2.0.1.t42220-RA"/>
    <property type="gene ID" value="nRc.2.0.1.g42220"/>
</dbReference>
<dbReference type="AlphaFoldDB" id="A0A915KXI5"/>